<feature type="region of interest" description="Disordered" evidence="2">
    <location>
        <begin position="106"/>
        <end position="126"/>
    </location>
</feature>
<evidence type="ECO:0000313" key="5">
    <source>
        <dbReference type="Proteomes" id="UP000284706"/>
    </source>
</evidence>
<keyword evidence="5" id="KW-1185">Reference proteome</keyword>
<dbReference type="Proteomes" id="UP000284706">
    <property type="component" value="Unassembled WGS sequence"/>
</dbReference>
<dbReference type="InterPro" id="IPR057321">
    <property type="entry name" value="RFX1-4/6/8-like_BCD"/>
</dbReference>
<dbReference type="PANTHER" id="PTHR12619:SF5">
    <property type="entry name" value="TRANSCRIPTION FACTOR RFX4"/>
    <property type="match status" value="1"/>
</dbReference>
<protein>
    <recommendedName>
        <fullName evidence="3">RFX-type winged-helix domain-containing protein</fullName>
    </recommendedName>
</protein>
<organism evidence="4 5">
    <name type="scientific">Gymnopilus dilepis</name>
    <dbReference type="NCBI Taxonomy" id="231916"/>
    <lineage>
        <taxon>Eukaryota</taxon>
        <taxon>Fungi</taxon>
        <taxon>Dikarya</taxon>
        <taxon>Basidiomycota</taxon>
        <taxon>Agaricomycotina</taxon>
        <taxon>Agaricomycetes</taxon>
        <taxon>Agaricomycetidae</taxon>
        <taxon>Agaricales</taxon>
        <taxon>Agaricineae</taxon>
        <taxon>Hymenogastraceae</taxon>
        <taxon>Gymnopilus</taxon>
    </lineage>
</organism>
<feature type="region of interest" description="Disordered" evidence="2">
    <location>
        <begin position="1"/>
        <end position="64"/>
    </location>
</feature>
<accession>A0A409YVG1</accession>
<dbReference type="InParanoid" id="A0A409YVG1"/>
<dbReference type="PROSITE" id="PS51526">
    <property type="entry name" value="RFX_DBD"/>
    <property type="match status" value="1"/>
</dbReference>
<dbReference type="AlphaFoldDB" id="A0A409YVG1"/>
<dbReference type="EMBL" id="NHYE01000217">
    <property type="protein sequence ID" value="PPR06959.1"/>
    <property type="molecule type" value="Genomic_DNA"/>
</dbReference>
<keyword evidence="1" id="KW-0238">DNA-binding</keyword>
<dbReference type="FunCoup" id="A0A409YVG1">
    <property type="interactions" value="335"/>
</dbReference>
<feature type="compositionally biased region" description="Polar residues" evidence="2">
    <location>
        <begin position="320"/>
        <end position="334"/>
    </location>
</feature>
<dbReference type="OrthoDB" id="10056949at2759"/>
<feature type="compositionally biased region" description="Polar residues" evidence="2">
    <location>
        <begin position="76"/>
        <end position="89"/>
    </location>
</feature>
<feature type="region of interest" description="Disordered" evidence="2">
    <location>
        <begin position="301"/>
        <end position="335"/>
    </location>
</feature>
<reference evidence="4 5" key="1">
    <citation type="journal article" date="2018" name="Evol. Lett.">
        <title>Horizontal gene cluster transfer increased hallucinogenic mushroom diversity.</title>
        <authorList>
            <person name="Reynolds H.T."/>
            <person name="Vijayakumar V."/>
            <person name="Gluck-Thaler E."/>
            <person name="Korotkin H.B."/>
            <person name="Matheny P.B."/>
            <person name="Slot J.C."/>
        </authorList>
    </citation>
    <scope>NUCLEOTIDE SEQUENCE [LARGE SCALE GENOMIC DNA]</scope>
    <source>
        <strain evidence="4 5">SRW20</strain>
    </source>
</reference>
<dbReference type="SUPFAM" id="SSF46785">
    <property type="entry name" value="Winged helix' DNA-binding domain"/>
    <property type="match status" value="1"/>
</dbReference>
<feature type="region of interest" description="Disordered" evidence="2">
    <location>
        <begin position="76"/>
        <end position="95"/>
    </location>
</feature>
<feature type="region of interest" description="Disordered" evidence="2">
    <location>
        <begin position="388"/>
        <end position="409"/>
    </location>
</feature>
<evidence type="ECO:0000313" key="4">
    <source>
        <dbReference type="EMBL" id="PPR06959.1"/>
    </source>
</evidence>
<dbReference type="InterPro" id="IPR036388">
    <property type="entry name" value="WH-like_DNA-bd_sf"/>
</dbReference>
<feature type="compositionally biased region" description="Low complexity" evidence="2">
    <location>
        <begin position="843"/>
        <end position="853"/>
    </location>
</feature>
<dbReference type="PANTHER" id="PTHR12619">
    <property type="entry name" value="RFX TRANSCRIPTION FACTOR FAMILY"/>
    <property type="match status" value="1"/>
</dbReference>
<dbReference type="InterPro" id="IPR036390">
    <property type="entry name" value="WH_DNA-bd_sf"/>
</dbReference>
<feature type="compositionally biased region" description="Low complexity" evidence="2">
    <location>
        <begin position="21"/>
        <end position="46"/>
    </location>
</feature>
<dbReference type="Pfam" id="PF02257">
    <property type="entry name" value="RFX_DNA_binding"/>
    <property type="match status" value="1"/>
</dbReference>
<feature type="compositionally biased region" description="Low complexity" evidence="2">
    <location>
        <begin position="391"/>
        <end position="409"/>
    </location>
</feature>
<dbReference type="InterPro" id="IPR003150">
    <property type="entry name" value="DNA-bd_RFX"/>
</dbReference>
<name>A0A409YVG1_9AGAR</name>
<dbReference type="GO" id="GO:0000978">
    <property type="term" value="F:RNA polymerase II cis-regulatory region sequence-specific DNA binding"/>
    <property type="evidence" value="ECO:0007669"/>
    <property type="project" value="TreeGrafter"/>
</dbReference>
<dbReference type="Gene3D" id="1.10.10.10">
    <property type="entry name" value="Winged helix-like DNA-binding domain superfamily/Winged helix DNA-binding domain"/>
    <property type="match status" value="1"/>
</dbReference>
<feature type="domain" description="RFX-type winged-helix" evidence="3">
    <location>
        <begin position="197"/>
        <end position="272"/>
    </location>
</feature>
<evidence type="ECO:0000256" key="2">
    <source>
        <dbReference type="SAM" id="MobiDB-lite"/>
    </source>
</evidence>
<dbReference type="Pfam" id="PF25340">
    <property type="entry name" value="BCD_RFX"/>
    <property type="match status" value="1"/>
</dbReference>
<proteinExistence type="predicted"/>
<evidence type="ECO:0000259" key="3">
    <source>
        <dbReference type="PROSITE" id="PS51526"/>
    </source>
</evidence>
<gene>
    <name evidence="4" type="ORF">CVT26_004279</name>
</gene>
<dbReference type="STRING" id="231916.A0A409YVG1"/>
<feature type="compositionally biased region" description="Acidic residues" evidence="2">
    <location>
        <begin position="309"/>
        <end position="319"/>
    </location>
</feature>
<comment type="caution">
    <text evidence="4">The sequence shown here is derived from an EMBL/GenBank/DDBJ whole genome shotgun (WGS) entry which is preliminary data.</text>
</comment>
<sequence>MTAVNMQMIPSSMPLDFLPTHPQHSRSNSVSSSSTHSSHSRPQSSHGQPLNRMQPGLGPSPEDLYRASYHLAPQSIMHSESPPNHNITNPALKGPLRPSHIRQARVAASPYPRDTDSVHSSSSETEDISMYLGGATPDYQTMFGGGPTMAPSQEAIHATGAFGRMSLGSDHGLEKLAANVRAATTTSASDRAKQIFVQAWLTANYAPYPDGNVPRQGLYFSYRRVCDQYGIPHINTATLGKAIRLCFPTIKTRRLGVRGNSKYHYCGIRPATAAEAEWLQDYVQKSNNNAAQASINAARLEAAKTGEERSDEDEEDDSEGNNSVPGSKRNSLTLSGEIKNMAFGDEMSDKTPTAANLLSQAQSAGRPTGTFPPHASIRRHPQQEPNLTLQAHSPATPSSSSYLSPATQSTSVRHLPHFPSIEDAVANSTSNHTIAAREVWGWFQDHLDSLLESVRSFRFDQFEMNLRSFWSNLNGVHREIVHAPAIAGIMARADAIVYDEILEILRSQMLSPIAPNSLSSLRQLALKMEKILVVALENYGNTFVEPKVELGARFGHLVLRYLDIYQVTQALNTVLTNQKQLADMRRSWQKVDFESVRNQSALVCNCRHEDLVQLLEVEFVALLDTLSKSTEPVREVMSWADKCCERLMGSSRTHHNGQEERGTMSSRSVLIRWGYVTSQVMRDLTIRSDPAFGAFQILKLFLDDWIAVNVLRSVALSTNSVAASVEPVMQQQFFSLSPMAGQESFGSMDGRSQHMMAHTPTTSSMLAALQQDTYGASLDPTGSGFGADYGSMSYMDATTAQDDGLSGGHQAGLPFTDFGGSGNAFDVSGFASQDLGLSAPVTPASEPDQQQQEAEPDKVDQSAA</sequence>
<feature type="compositionally biased region" description="Polar residues" evidence="2">
    <location>
        <begin position="1"/>
        <end position="10"/>
    </location>
</feature>
<dbReference type="GO" id="GO:0000981">
    <property type="term" value="F:DNA-binding transcription factor activity, RNA polymerase II-specific"/>
    <property type="evidence" value="ECO:0007669"/>
    <property type="project" value="TreeGrafter"/>
</dbReference>
<feature type="region of interest" description="Disordered" evidence="2">
    <location>
        <begin position="835"/>
        <end position="864"/>
    </location>
</feature>
<evidence type="ECO:0000256" key="1">
    <source>
        <dbReference type="ARBA" id="ARBA00023125"/>
    </source>
</evidence>
<dbReference type="InterPro" id="IPR039779">
    <property type="entry name" value="RFX-like"/>
</dbReference>
<feature type="compositionally biased region" description="Basic and acidic residues" evidence="2">
    <location>
        <begin position="855"/>
        <end position="864"/>
    </location>
</feature>